<protein>
    <recommendedName>
        <fullName evidence="2">Formin-like protein</fullName>
    </recommendedName>
</protein>
<dbReference type="Proteomes" id="UP001642487">
    <property type="component" value="Chromosome 11"/>
</dbReference>
<feature type="compositionally biased region" description="Pro residues" evidence="4">
    <location>
        <begin position="63"/>
        <end position="74"/>
    </location>
</feature>
<keyword evidence="9" id="KW-1185">Reference proteome</keyword>
<evidence type="ECO:0000256" key="5">
    <source>
        <dbReference type="SAM" id="Phobius"/>
    </source>
</evidence>
<evidence type="ECO:0000256" key="1">
    <source>
        <dbReference type="ARBA" id="ARBA00025793"/>
    </source>
</evidence>
<organism evidence="8 9">
    <name type="scientific">Citrullus colocynthis</name>
    <name type="common">colocynth</name>
    <dbReference type="NCBI Taxonomy" id="252529"/>
    <lineage>
        <taxon>Eukaryota</taxon>
        <taxon>Viridiplantae</taxon>
        <taxon>Streptophyta</taxon>
        <taxon>Embryophyta</taxon>
        <taxon>Tracheophyta</taxon>
        <taxon>Spermatophyta</taxon>
        <taxon>Magnoliopsida</taxon>
        <taxon>eudicotyledons</taxon>
        <taxon>Gunneridae</taxon>
        <taxon>Pentapetalae</taxon>
        <taxon>rosids</taxon>
        <taxon>fabids</taxon>
        <taxon>Cucurbitales</taxon>
        <taxon>Cucurbitaceae</taxon>
        <taxon>Benincaseae</taxon>
        <taxon>Citrullus</taxon>
    </lineage>
</organism>
<dbReference type="PANTHER" id="PTHR23213:SF354">
    <property type="entry name" value="FORMIN-LIKE PROTEIN 4"/>
    <property type="match status" value="1"/>
</dbReference>
<feature type="region of interest" description="Disordered" evidence="4">
    <location>
        <begin position="54"/>
        <end position="75"/>
    </location>
</feature>
<comment type="similarity">
    <text evidence="1">Belongs to the formin-like family. Class-I subfamily.</text>
</comment>
<dbReference type="InterPro" id="IPR015425">
    <property type="entry name" value="FH2_Formin"/>
</dbReference>
<evidence type="ECO:0000256" key="2">
    <source>
        <dbReference type="RuleBase" id="RU361260"/>
    </source>
</evidence>
<dbReference type="EMBL" id="OZ021745">
    <property type="protein sequence ID" value="CAK9313300.1"/>
    <property type="molecule type" value="Genomic_DNA"/>
</dbReference>
<gene>
    <name evidence="8" type="ORF">CITCOLO1_LOCUS5014</name>
</gene>
<dbReference type="InterPro" id="IPR027643">
    <property type="entry name" value="Formin-like_plant"/>
</dbReference>
<feature type="domain" description="FH2" evidence="7">
    <location>
        <begin position="250"/>
        <end position="672"/>
    </location>
</feature>
<accession>A0ABP0Y0P8</accession>
<feature type="compositionally biased region" description="Pro residues" evidence="4">
    <location>
        <begin position="224"/>
        <end position="242"/>
    </location>
</feature>
<evidence type="ECO:0000256" key="3">
    <source>
        <dbReference type="SAM" id="Coils"/>
    </source>
</evidence>
<reference evidence="8 9" key="1">
    <citation type="submission" date="2024-03" db="EMBL/GenBank/DDBJ databases">
        <authorList>
            <person name="Gkanogiannis A."/>
            <person name="Becerra Lopez-Lavalle L."/>
        </authorList>
    </citation>
    <scope>NUCLEOTIDE SEQUENCE [LARGE SCALE GENOMIC DNA]</scope>
</reference>
<sequence length="701" mass="78563">MAAMLWPQPFLRNSILCFIFIPLCCSQSIFPQNIETSYPFPLTFHVPLTNNTSDSLSTISRRPSPPLPSHPPPQEAVQLQLKPKHMSKKATITTVAVSTAAATLLLSLCFFFYIRRCILAEDKEEQDNTSSQSREGQALVSQKEFKRFNGNFNGFILEENGLDVVYWKNPARRRSKKNEEDEEVAFVKEGRKKPEKLQEIPLLMSSTKMEARDHSLSSSQKLPWLPPPPPAPLRKPPPPRPPKAVGNSGPSSGGNDQTRLKPLHWDKVNTNVDHAMVWDKIDDGSFRFNGDLMEALFGYVVTNKKSPPKQSGNHEQTKSSGPNNGGRAQISILDSRRSRDIAIILKSMNISRQELLDALMEGEGLDTDTLEKLVKINPNQEQQSQILEFDGDPLKLADAESFIFHLLKAVPTAFTRLNAMLFRSNFNSELTRLKDISQTLGMGCEELKKKGLFTKLLEATLKAGNRLNSGTSRGDAQAFNLKSLLKLSDVKSTDGKTTLLHFVVEEVIKSEGKKRFSNTNSKTPISEKERENEYTILGLSAVESLTSELSNVKKASTIDYEAFIASCPNLLIQISEIRKVLSKEGGEYKRKMMEFVKSAEEELETASREQKRVLEIVKKTNEYYETGGRENPLGVFVIVRDFVRMVNQVCSEIGGNLKGKNKMGNLDAFPPLKSSLSLRFPCLAEHFMCRSFSSDSTNDSF</sequence>
<evidence type="ECO:0000259" key="7">
    <source>
        <dbReference type="PROSITE" id="PS51444"/>
    </source>
</evidence>
<evidence type="ECO:0000256" key="6">
    <source>
        <dbReference type="SAM" id="SignalP"/>
    </source>
</evidence>
<feature type="compositionally biased region" description="Polar residues" evidence="4">
    <location>
        <begin position="304"/>
        <end position="322"/>
    </location>
</feature>
<evidence type="ECO:0000256" key="4">
    <source>
        <dbReference type="SAM" id="MobiDB-lite"/>
    </source>
</evidence>
<feature type="coiled-coil region" evidence="3">
    <location>
        <begin position="589"/>
        <end position="616"/>
    </location>
</feature>
<dbReference type="Pfam" id="PF02181">
    <property type="entry name" value="FH2"/>
    <property type="match status" value="1"/>
</dbReference>
<dbReference type="InterPro" id="IPR042201">
    <property type="entry name" value="FH2_Formin_sf"/>
</dbReference>
<keyword evidence="5" id="KW-1133">Transmembrane helix</keyword>
<keyword evidence="5" id="KW-0472">Membrane</keyword>
<evidence type="ECO:0000313" key="9">
    <source>
        <dbReference type="Proteomes" id="UP001642487"/>
    </source>
</evidence>
<feature type="chain" id="PRO_5045038877" description="Formin-like protein" evidence="6">
    <location>
        <begin position="27"/>
        <end position="701"/>
    </location>
</feature>
<dbReference type="SMART" id="SM00498">
    <property type="entry name" value="FH2"/>
    <property type="match status" value="1"/>
</dbReference>
<keyword evidence="5" id="KW-0812">Transmembrane</keyword>
<feature type="compositionally biased region" description="Polar residues" evidence="4">
    <location>
        <begin position="248"/>
        <end position="257"/>
    </location>
</feature>
<feature type="region of interest" description="Disordered" evidence="4">
    <location>
        <begin position="304"/>
        <end position="329"/>
    </location>
</feature>
<dbReference type="PROSITE" id="PS51444">
    <property type="entry name" value="FH2"/>
    <property type="match status" value="1"/>
</dbReference>
<feature type="transmembrane region" description="Helical" evidence="5">
    <location>
        <begin position="90"/>
        <end position="114"/>
    </location>
</feature>
<feature type="signal peptide" evidence="6">
    <location>
        <begin position="1"/>
        <end position="26"/>
    </location>
</feature>
<proteinExistence type="inferred from homology"/>
<dbReference type="Gene3D" id="1.20.58.2220">
    <property type="entry name" value="Formin, FH2 domain"/>
    <property type="match status" value="1"/>
</dbReference>
<name>A0ABP0Y0P8_9ROSI</name>
<dbReference type="SUPFAM" id="SSF101447">
    <property type="entry name" value="Formin homology 2 domain (FH2 domain)"/>
    <property type="match status" value="1"/>
</dbReference>
<dbReference type="PANTHER" id="PTHR23213">
    <property type="entry name" value="FORMIN-RELATED"/>
    <property type="match status" value="1"/>
</dbReference>
<keyword evidence="6" id="KW-0732">Signal</keyword>
<feature type="region of interest" description="Disordered" evidence="4">
    <location>
        <begin position="208"/>
        <end position="262"/>
    </location>
</feature>
<keyword evidence="3" id="KW-0175">Coiled coil</keyword>
<evidence type="ECO:0000313" key="8">
    <source>
        <dbReference type="EMBL" id="CAK9313300.1"/>
    </source>
</evidence>